<keyword evidence="1" id="KW-0472">Membrane</keyword>
<evidence type="ECO:0000313" key="2">
    <source>
        <dbReference type="EMBL" id="GID99436.1"/>
    </source>
</evidence>
<feature type="transmembrane region" description="Helical" evidence="1">
    <location>
        <begin position="26"/>
        <end position="49"/>
    </location>
</feature>
<keyword evidence="1" id="KW-0812">Transmembrane</keyword>
<name>A0ABQ3YPF5_9ACTN</name>
<accession>A0ABQ3YPF5</accession>
<evidence type="ECO:0000256" key="1">
    <source>
        <dbReference type="SAM" id="Phobius"/>
    </source>
</evidence>
<gene>
    <name evidence="2" type="ORF">Adu01nite_07870</name>
</gene>
<sequence>MSIAPEQVEAPATDAVLFRSSPIRTFIAVFLLLMVSFAAVSPIMALAVGGTGNPWWQSFLQAGVISVVAAGAYAWSTRGSLKTWVRISSGGLELAAQDSDPILLAWPDIETVVVRRSGLRSVLEVTPVDLDRVHPVDDEGPGGPAMTETSDGPAFTADLSEVWPGPRALKRALAQHMPTKAV</sequence>
<comment type="caution">
    <text evidence="2">The sequence shown here is derived from an EMBL/GenBank/DDBJ whole genome shotgun (WGS) entry which is preliminary data.</text>
</comment>
<dbReference type="Proteomes" id="UP000637628">
    <property type="component" value="Unassembled WGS sequence"/>
</dbReference>
<keyword evidence="3" id="KW-1185">Reference proteome</keyword>
<feature type="transmembrane region" description="Helical" evidence="1">
    <location>
        <begin position="55"/>
        <end position="76"/>
    </location>
</feature>
<organism evidence="2 3">
    <name type="scientific">Paractinoplanes durhamensis</name>
    <dbReference type="NCBI Taxonomy" id="113563"/>
    <lineage>
        <taxon>Bacteria</taxon>
        <taxon>Bacillati</taxon>
        <taxon>Actinomycetota</taxon>
        <taxon>Actinomycetes</taxon>
        <taxon>Micromonosporales</taxon>
        <taxon>Micromonosporaceae</taxon>
        <taxon>Paractinoplanes</taxon>
    </lineage>
</organism>
<dbReference type="EMBL" id="BOML01000006">
    <property type="protein sequence ID" value="GID99436.1"/>
    <property type="molecule type" value="Genomic_DNA"/>
</dbReference>
<dbReference type="RefSeq" id="WP_203724877.1">
    <property type="nucleotide sequence ID" value="NZ_BAAATX010000023.1"/>
</dbReference>
<protein>
    <recommendedName>
        <fullName evidence="4">PH domain-containing protein</fullName>
    </recommendedName>
</protein>
<reference evidence="2 3" key="1">
    <citation type="submission" date="2021-01" db="EMBL/GenBank/DDBJ databases">
        <title>Whole genome shotgun sequence of Actinoplanes durhamensis NBRC 14914.</title>
        <authorList>
            <person name="Komaki H."/>
            <person name="Tamura T."/>
        </authorList>
    </citation>
    <scope>NUCLEOTIDE SEQUENCE [LARGE SCALE GENOMIC DNA]</scope>
    <source>
        <strain evidence="2 3">NBRC 14914</strain>
    </source>
</reference>
<keyword evidence="1" id="KW-1133">Transmembrane helix</keyword>
<evidence type="ECO:0000313" key="3">
    <source>
        <dbReference type="Proteomes" id="UP000637628"/>
    </source>
</evidence>
<proteinExistence type="predicted"/>
<evidence type="ECO:0008006" key="4">
    <source>
        <dbReference type="Google" id="ProtNLM"/>
    </source>
</evidence>